<accession>B1Y1M3</accession>
<reference evidence="6 7" key="1">
    <citation type="submission" date="2008-03" db="EMBL/GenBank/DDBJ databases">
        <title>Complete sequence of Leptothrix cholodnii SP-6.</title>
        <authorList>
            <consortium name="US DOE Joint Genome Institute"/>
            <person name="Copeland A."/>
            <person name="Lucas S."/>
            <person name="Lapidus A."/>
            <person name="Glavina del Rio T."/>
            <person name="Dalin E."/>
            <person name="Tice H."/>
            <person name="Bruce D."/>
            <person name="Goodwin L."/>
            <person name="Pitluck S."/>
            <person name="Chertkov O."/>
            <person name="Brettin T."/>
            <person name="Detter J.C."/>
            <person name="Han C."/>
            <person name="Kuske C.R."/>
            <person name="Schmutz J."/>
            <person name="Larimer F."/>
            <person name="Land M."/>
            <person name="Hauser L."/>
            <person name="Kyrpides N."/>
            <person name="Lykidis A."/>
            <person name="Emerson D."/>
            <person name="Richardson P."/>
        </authorList>
    </citation>
    <scope>NUCLEOTIDE SEQUENCE [LARGE SCALE GENOMIC DNA]</scope>
    <source>
        <strain evidence="7">ATCC 51168 / LMG 8142 / SP-6</strain>
    </source>
</reference>
<dbReference type="AlphaFoldDB" id="B1Y1M3"/>
<dbReference type="SUPFAM" id="SSF47413">
    <property type="entry name" value="lambda repressor-like DNA-binding domains"/>
    <property type="match status" value="1"/>
</dbReference>
<dbReference type="RefSeq" id="WP_012348232.1">
    <property type="nucleotide sequence ID" value="NC_010524.1"/>
</dbReference>
<evidence type="ECO:0000256" key="2">
    <source>
        <dbReference type="ARBA" id="ARBA00023125"/>
    </source>
</evidence>
<evidence type="ECO:0000313" key="7">
    <source>
        <dbReference type="Proteomes" id="UP000001693"/>
    </source>
</evidence>
<dbReference type="PANTHER" id="PTHR30146">
    <property type="entry name" value="LACI-RELATED TRANSCRIPTIONAL REPRESSOR"/>
    <property type="match status" value="1"/>
</dbReference>
<sequence>MPTAPRKAPSPQTQPTSSEVARRAGVSRTTVSFVLNGVTTQGISEATREKVLAAARELGYEPHAAARSLAGGSTGNMALVIPKVEHLYFDAFLEQLVASINEHCHRHGLKLLIETLEDPGGKAGGFMKLVRSRRIDGLIIAHLRAGEIESLRQLRDAGIPLVVFDRELSKAEGFHTMGHDTRASARMAVNHLIALGHRRIGLVNYAQPEFHSVNQRERGWHQALAEHGITAEPQWVTHADITAESGYRATRELLARGGRLTALFAGNDTIAFGALRALHEAGLRVPQDVAVVGYDDIPFAPYASPPLTTVRSDPVGHGRQAIQMLLAQIEGRDPAAVEPVPAPTLVIRESCGASLAGRIAPG</sequence>
<dbReference type="EMBL" id="CP001013">
    <property type="protein sequence ID" value="ACB35485.1"/>
    <property type="molecule type" value="Genomic_DNA"/>
</dbReference>
<dbReference type="PROSITE" id="PS50932">
    <property type="entry name" value="HTH_LACI_2"/>
    <property type="match status" value="1"/>
</dbReference>
<keyword evidence="6" id="KW-0413">Isomerase</keyword>
<dbReference type="Pfam" id="PF13377">
    <property type="entry name" value="Peripla_BP_3"/>
    <property type="match status" value="1"/>
</dbReference>
<dbReference type="SMART" id="SM00354">
    <property type="entry name" value="HTH_LACI"/>
    <property type="match status" value="1"/>
</dbReference>
<dbReference type="Pfam" id="PF00356">
    <property type="entry name" value="LacI"/>
    <property type="match status" value="1"/>
</dbReference>
<gene>
    <name evidence="6" type="ordered locus">Lcho_3227</name>
</gene>
<evidence type="ECO:0000256" key="3">
    <source>
        <dbReference type="ARBA" id="ARBA00023163"/>
    </source>
</evidence>
<dbReference type="Proteomes" id="UP000001693">
    <property type="component" value="Chromosome"/>
</dbReference>
<dbReference type="InterPro" id="IPR046335">
    <property type="entry name" value="LacI/GalR-like_sensor"/>
</dbReference>
<dbReference type="KEGG" id="lch:Lcho_3227"/>
<dbReference type="InterPro" id="IPR028082">
    <property type="entry name" value="Peripla_BP_I"/>
</dbReference>
<feature type="compositionally biased region" description="Polar residues" evidence="4">
    <location>
        <begin position="10"/>
        <end position="19"/>
    </location>
</feature>
<evidence type="ECO:0000256" key="1">
    <source>
        <dbReference type="ARBA" id="ARBA00023015"/>
    </source>
</evidence>
<organism evidence="6 7">
    <name type="scientific">Leptothrix cholodnii (strain ATCC 51168 / LMG 8142 / SP-6)</name>
    <name type="common">Leptothrix discophora (strain SP-6)</name>
    <dbReference type="NCBI Taxonomy" id="395495"/>
    <lineage>
        <taxon>Bacteria</taxon>
        <taxon>Pseudomonadati</taxon>
        <taxon>Pseudomonadota</taxon>
        <taxon>Betaproteobacteria</taxon>
        <taxon>Burkholderiales</taxon>
        <taxon>Sphaerotilaceae</taxon>
        <taxon>Leptothrix</taxon>
    </lineage>
</organism>
<keyword evidence="7" id="KW-1185">Reference proteome</keyword>
<proteinExistence type="predicted"/>
<dbReference type="Gene3D" id="1.10.260.40">
    <property type="entry name" value="lambda repressor-like DNA-binding domains"/>
    <property type="match status" value="1"/>
</dbReference>
<name>B1Y1M3_LEPCP</name>
<dbReference type="InterPro" id="IPR000843">
    <property type="entry name" value="HTH_LacI"/>
</dbReference>
<evidence type="ECO:0000313" key="6">
    <source>
        <dbReference type="EMBL" id="ACB35485.1"/>
    </source>
</evidence>
<dbReference type="PANTHER" id="PTHR30146:SF109">
    <property type="entry name" value="HTH-TYPE TRANSCRIPTIONAL REGULATOR GALS"/>
    <property type="match status" value="1"/>
</dbReference>
<dbReference type="GO" id="GO:0000976">
    <property type="term" value="F:transcription cis-regulatory region binding"/>
    <property type="evidence" value="ECO:0007669"/>
    <property type="project" value="TreeGrafter"/>
</dbReference>
<dbReference type="CDD" id="cd06267">
    <property type="entry name" value="PBP1_LacI_sugar_binding-like"/>
    <property type="match status" value="1"/>
</dbReference>
<evidence type="ECO:0000256" key="4">
    <source>
        <dbReference type="SAM" id="MobiDB-lite"/>
    </source>
</evidence>
<dbReference type="InterPro" id="IPR010982">
    <property type="entry name" value="Lambda_DNA-bd_dom_sf"/>
</dbReference>
<keyword evidence="3" id="KW-0804">Transcription</keyword>
<feature type="region of interest" description="Disordered" evidence="4">
    <location>
        <begin position="1"/>
        <end position="24"/>
    </location>
</feature>
<dbReference type="GO" id="GO:0003700">
    <property type="term" value="F:DNA-binding transcription factor activity"/>
    <property type="evidence" value="ECO:0007669"/>
    <property type="project" value="TreeGrafter"/>
</dbReference>
<feature type="domain" description="HTH lacI-type" evidence="5">
    <location>
        <begin position="15"/>
        <end position="71"/>
    </location>
</feature>
<keyword evidence="2" id="KW-0238">DNA-binding</keyword>
<dbReference type="Gene3D" id="3.40.50.2300">
    <property type="match status" value="2"/>
</dbReference>
<dbReference type="eggNOG" id="COG1609">
    <property type="taxonomic scope" value="Bacteria"/>
</dbReference>
<dbReference type="HOGENOM" id="CLU_037628_6_1_4"/>
<protein>
    <submittedName>
        <fullName evidence="6">Transcriptional regulator, LacI family</fullName>
        <ecNumber evidence="6">5.1.1.1</ecNumber>
    </submittedName>
</protein>
<dbReference type="GO" id="GO:0008784">
    <property type="term" value="F:alanine racemase activity"/>
    <property type="evidence" value="ECO:0007669"/>
    <property type="project" value="UniProtKB-EC"/>
</dbReference>
<dbReference type="EC" id="5.1.1.1" evidence="6"/>
<keyword evidence="1" id="KW-0805">Transcription regulation</keyword>
<dbReference type="CDD" id="cd01392">
    <property type="entry name" value="HTH_LacI"/>
    <property type="match status" value="1"/>
</dbReference>
<dbReference type="SUPFAM" id="SSF53822">
    <property type="entry name" value="Periplasmic binding protein-like I"/>
    <property type="match status" value="1"/>
</dbReference>
<evidence type="ECO:0000259" key="5">
    <source>
        <dbReference type="PROSITE" id="PS50932"/>
    </source>
</evidence>
<dbReference type="STRING" id="395495.Lcho_3227"/>